<keyword evidence="7" id="KW-1185">Reference proteome</keyword>
<dbReference type="HOGENOM" id="CLU_068199_0_1_2"/>
<dbReference type="AlphaFoldDB" id="F6BB22"/>
<protein>
    <submittedName>
        <fullName evidence="6">Molybdopterin-guanine dinucleotide biosynthesis protein B</fullName>
    </submittedName>
</protein>
<keyword evidence="3" id="KW-0408">Iron</keyword>
<keyword evidence="1" id="KW-0004">4Fe-4S</keyword>
<dbReference type="PROSITE" id="PS51656">
    <property type="entry name" value="4FE4S"/>
    <property type="match status" value="1"/>
</dbReference>
<evidence type="ECO:0000256" key="3">
    <source>
        <dbReference type="ARBA" id="ARBA00023004"/>
    </source>
</evidence>
<dbReference type="Proteomes" id="UP000009227">
    <property type="component" value="Chromosome"/>
</dbReference>
<evidence type="ECO:0000313" key="6">
    <source>
        <dbReference type="EMBL" id="AEF97109.1"/>
    </source>
</evidence>
<dbReference type="InterPro" id="IPR004435">
    <property type="entry name" value="MobB_dom"/>
</dbReference>
<dbReference type="Gene3D" id="3.40.50.300">
    <property type="entry name" value="P-loop containing nucleotide triphosphate hydrolases"/>
    <property type="match status" value="1"/>
</dbReference>
<evidence type="ECO:0000256" key="1">
    <source>
        <dbReference type="ARBA" id="ARBA00022485"/>
    </source>
</evidence>
<dbReference type="NCBIfam" id="NF011062">
    <property type="entry name" value="PRK14494.1-1"/>
    <property type="match status" value="1"/>
</dbReference>
<evidence type="ECO:0000256" key="4">
    <source>
        <dbReference type="ARBA" id="ARBA00023014"/>
    </source>
</evidence>
<dbReference type="GO" id="GO:0005525">
    <property type="term" value="F:GTP binding"/>
    <property type="evidence" value="ECO:0007669"/>
    <property type="project" value="InterPro"/>
</dbReference>
<sequence>MFNIRCDTMRIIGVIGPKNSGKTTLICELLKKLPFKAAVIKHTCKDIDVDAEGTDSYKLKQFSNTTVFSTNKGTAFYKDKLSLEEILSKIDEDFVIVEGFKEELSKLNIPKIVMIKGNEGLELIDEHTITVIKDYDYDVEDVLKLVLEKATVPSFNLNCKHCGYDCKSFVSAVVKGEAKWNDCVLSSGIKIVVNGKIIPANPFVSKIIKNTIKAMIETLKGVDKPKNIEIKID</sequence>
<dbReference type="InterPro" id="IPR027417">
    <property type="entry name" value="P-loop_NTPase"/>
</dbReference>
<gene>
    <name evidence="6" type="ordered locus">Metig_1575</name>
</gene>
<dbReference type="Pfam" id="PF03205">
    <property type="entry name" value="MobB"/>
    <property type="match status" value="1"/>
</dbReference>
<dbReference type="PANTHER" id="PTHR40072">
    <property type="entry name" value="MOLYBDOPTERIN-GUANINE DINUCLEOTIDE BIOSYNTHESIS ADAPTER PROTEIN-RELATED"/>
    <property type="match status" value="1"/>
</dbReference>
<dbReference type="GO" id="GO:0051539">
    <property type="term" value="F:4 iron, 4 sulfur cluster binding"/>
    <property type="evidence" value="ECO:0007669"/>
    <property type="project" value="UniProtKB-KW"/>
</dbReference>
<dbReference type="KEGG" id="mig:Metig_1575"/>
<dbReference type="EMBL" id="CP002737">
    <property type="protein sequence ID" value="AEF97109.1"/>
    <property type="molecule type" value="Genomic_DNA"/>
</dbReference>
<dbReference type="Pfam" id="PF04060">
    <property type="entry name" value="FeS"/>
    <property type="match status" value="1"/>
</dbReference>
<dbReference type="STRING" id="880724.Metig_1575"/>
<name>F6BB22_METIK</name>
<proteinExistence type="predicted"/>
<keyword evidence="2" id="KW-0479">Metal-binding</keyword>
<dbReference type="InterPro" id="IPR007202">
    <property type="entry name" value="4Fe-4S_dom"/>
</dbReference>
<dbReference type="InterPro" id="IPR052539">
    <property type="entry name" value="MGD_biosynthesis_adapter"/>
</dbReference>
<keyword evidence="4" id="KW-0411">Iron-sulfur</keyword>
<feature type="domain" description="4Fe-4S" evidence="5">
    <location>
        <begin position="138"/>
        <end position="200"/>
    </location>
</feature>
<evidence type="ECO:0000256" key="2">
    <source>
        <dbReference type="ARBA" id="ARBA00022723"/>
    </source>
</evidence>
<dbReference type="GO" id="GO:0006777">
    <property type="term" value="P:Mo-molybdopterin cofactor biosynthetic process"/>
    <property type="evidence" value="ECO:0007669"/>
    <property type="project" value="InterPro"/>
</dbReference>
<dbReference type="SUPFAM" id="SSF52540">
    <property type="entry name" value="P-loop containing nucleoside triphosphate hydrolases"/>
    <property type="match status" value="1"/>
</dbReference>
<organism evidence="7">
    <name type="scientific">Methanotorris igneus (strain DSM 5666 / JCM 11834 / Kol 5)</name>
    <dbReference type="NCBI Taxonomy" id="880724"/>
    <lineage>
        <taxon>Archaea</taxon>
        <taxon>Methanobacteriati</taxon>
        <taxon>Methanobacteriota</taxon>
        <taxon>Methanomada group</taxon>
        <taxon>Methanococci</taxon>
        <taxon>Methanococcales</taxon>
        <taxon>Methanocaldococcaceae</taxon>
        <taxon>Methanotorris</taxon>
    </lineage>
</organism>
<dbReference type="GO" id="GO:0046872">
    <property type="term" value="F:metal ion binding"/>
    <property type="evidence" value="ECO:0007669"/>
    <property type="project" value="UniProtKB-KW"/>
</dbReference>
<reference evidence="6 7" key="1">
    <citation type="submission" date="2011-05" db="EMBL/GenBank/DDBJ databases">
        <title>Complete sequence of Methanotorris igneus Kol 5.</title>
        <authorList>
            <consortium name="US DOE Joint Genome Institute"/>
            <person name="Lucas S."/>
            <person name="Han J."/>
            <person name="Lapidus A."/>
            <person name="Cheng J.-F."/>
            <person name="Goodwin L."/>
            <person name="Pitluck S."/>
            <person name="Peters L."/>
            <person name="Mikhailova N."/>
            <person name="Chertkov O."/>
            <person name="Han C."/>
            <person name="Tapia R."/>
            <person name="Land M."/>
            <person name="Hauser L."/>
            <person name="Kyrpides N."/>
            <person name="Ivanova N."/>
            <person name="Pagani I."/>
            <person name="Sieprawska-Lupa M."/>
            <person name="Whitman W."/>
            <person name="Woyke T."/>
        </authorList>
    </citation>
    <scope>NUCLEOTIDE SEQUENCE [LARGE SCALE GENOMIC DNA]</scope>
    <source>
        <strain evidence="7">DSM 5666 / JCM 11834 / Kol 5</strain>
    </source>
</reference>
<evidence type="ECO:0000259" key="5">
    <source>
        <dbReference type="PROSITE" id="PS51656"/>
    </source>
</evidence>
<dbReference type="PANTHER" id="PTHR40072:SF1">
    <property type="entry name" value="MOLYBDOPTERIN-GUANINE DINUCLEOTIDE BIOSYNTHESIS ADAPTER PROTEIN"/>
    <property type="match status" value="1"/>
</dbReference>
<evidence type="ECO:0000313" key="7">
    <source>
        <dbReference type="Proteomes" id="UP000009227"/>
    </source>
</evidence>
<dbReference type="NCBIfam" id="TIGR00176">
    <property type="entry name" value="mobB"/>
    <property type="match status" value="1"/>
</dbReference>
<accession>F6BB22</accession>